<keyword evidence="2" id="KW-0813">Transport</keyword>
<comment type="similarity">
    <text evidence="1">Belongs to the VPS13 family.</text>
</comment>
<feature type="non-terminal residue" evidence="4">
    <location>
        <position position="1"/>
    </location>
</feature>
<dbReference type="PANTHER" id="PTHR16166">
    <property type="entry name" value="VACUOLAR PROTEIN SORTING-ASSOCIATED PROTEIN VPS13"/>
    <property type="match status" value="1"/>
</dbReference>
<dbReference type="EMBL" id="GBHO01032686">
    <property type="protein sequence ID" value="JAG10918.1"/>
    <property type="molecule type" value="Transcribed_RNA"/>
</dbReference>
<evidence type="ECO:0000256" key="2">
    <source>
        <dbReference type="ARBA" id="ARBA00022448"/>
    </source>
</evidence>
<evidence type="ECO:0000256" key="1">
    <source>
        <dbReference type="ARBA" id="ARBA00006545"/>
    </source>
</evidence>
<reference evidence="4" key="1">
    <citation type="journal article" date="2014" name="PLoS ONE">
        <title>Transcriptome-Based Identification of ABC Transporters in the Western Tarnished Plant Bug Lygus hesperus.</title>
        <authorList>
            <person name="Hull J.J."/>
            <person name="Chaney K."/>
            <person name="Geib S.M."/>
            <person name="Fabrick J.A."/>
            <person name="Brent C.S."/>
            <person name="Walsh D."/>
            <person name="Lavine L.C."/>
        </authorList>
    </citation>
    <scope>NUCLEOTIDE SEQUENCE</scope>
</reference>
<dbReference type="PANTHER" id="PTHR16166:SF93">
    <property type="entry name" value="INTERMEMBRANE LIPID TRANSFER PROTEIN VPS13"/>
    <property type="match status" value="1"/>
</dbReference>
<feature type="domain" description="Chorein N-terminal" evidence="3">
    <location>
        <begin position="1"/>
        <end position="124"/>
    </location>
</feature>
<dbReference type="GO" id="GO:0045053">
    <property type="term" value="P:protein retention in Golgi apparatus"/>
    <property type="evidence" value="ECO:0007669"/>
    <property type="project" value="TreeGrafter"/>
</dbReference>
<reference evidence="4" key="2">
    <citation type="submission" date="2014-07" db="EMBL/GenBank/DDBJ databases">
        <authorList>
            <person name="Hull J."/>
        </authorList>
    </citation>
    <scope>NUCLEOTIDE SEQUENCE</scope>
</reference>
<evidence type="ECO:0000259" key="3">
    <source>
        <dbReference type="Pfam" id="PF12624"/>
    </source>
</evidence>
<dbReference type="Pfam" id="PF12624">
    <property type="entry name" value="VPS13_N"/>
    <property type="match status" value="1"/>
</dbReference>
<gene>
    <name evidence="4" type="primary">Vps13a_0</name>
    <name evidence="4" type="ORF">CM83_103174</name>
</gene>
<feature type="non-terminal residue" evidence="4">
    <location>
        <position position="125"/>
    </location>
</feature>
<dbReference type="AlphaFoldDB" id="A0A0A9WWL9"/>
<organism evidence="4">
    <name type="scientific">Lygus hesperus</name>
    <name type="common">Western plant bug</name>
    <dbReference type="NCBI Taxonomy" id="30085"/>
    <lineage>
        <taxon>Eukaryota</taxon>
        <taxon>Metazoa</taxon>
        <taxon>Ecdysozoa</taxon>
        <taxon>Arthropoda</taxon>
        <taxon>Hexapoda</taxon>
        <taxon>Insecta</taxon>
        <taxon>Pterygota</taxon>
        <taxon>Neoptera</taxon>
        <taxon>Paraneoptera</taxon>
        <taxon>Hemiptera</taxon>
        <taxon>Heteroptera</taxon>
        <taxon>Panheteroptera</taxon>
        <taxon>Cimicomorpha</taxon>
        <taxon>Miridae</taxon>
        <taxon>Mirini</taxon>
        <taxon>Lygus</taxon>
    </lineage>
</organism>
<evidence type="ECO:0000313" key="4">
    <source>
        <dbReference type="EMBL" id="JAG10918.1"/>
    </source>
</evidence>
<dbReference type="InterPro" id="IPR026854">
    <property type="entry name" value="VPS13_N"/>
</dbReference>
<protein>
    <submittedName>
        <fullName evidence="4">Vacuolar protein sorting-associated protein 13A</fullName>
    </submittedName>
</protein>
<accession>A0A0A9WWL9</accession>
<proteinExistence type="inferred from homology"/>
<dbReference type="InterPro" id="IPR026847">
    <property type="entry name" value="VPS13"/>
</dbReference>
<dbReference type="GO" id="GO:0006623">
    <property type="term" value="P:protein targeting to vacuole"/>
    <property type="evidence" value="ECO:0007669"/>
    <property type="project" value="TreeGrafter"/>
</dbReference>
<name>A0A0A9WWL9_LYGHE</name>
<sequence>LDLPIEVKVGTIGRINIKIPWGCFTKQPVSIEIEEVYIIAAPVTDREYDPEKEKRLMRASKRRKLELLEKGNLLGTDAPESPNFFENLITTIMNNLQIFVHNIHIRYEDSVMGEIPFACGLCLQG</sequence>